<comment type="caution">
    <text evidence="2">The sequence shown here is derived from an EMBL/GenBank/DDBJ whole genome shotgun (WGS) entry which is preliminary data.</text>
</comment>
<dbReference type="Proteomes" id="UP000663846">
    <property type="component" value="Unassembled WGS sequence"/>
</dbReference>
<dbReference type="EMBL" id="CAJMWS010000321">
    <property type="protein sequence ID" value="CAE6421281.1"/>
    <property type="molecule type" value="Genomic_DNA"/>
</dbReference>
<name>A0A8H2XE02_9AGAM</name>
<organism evidence="2 3">
    <name type="scientific">Rhizoctonia solani</name>
    <dbReference type="NCBI Taxonomy" id="456999"/>
    <lineage>
        <taxon>Eukaryota</taxon>
        <taxon>Fungi</taxon>
        <taxon>Dikarya</taxon>
        <taxon>Basidiomycota</taxon>
        <taxon>Agaricomycotina</taxon>
        <taxon>Agaricomycetes</taxon>
        <taxon>Cantharellales</taxon>
        <taxon>Ceratobasidiaceae</taxon>
        <taxon>Rhizoctonia</taxon>
    </lineage>
</organism>
<dbReference type="AlphaFoldDB" id="A0A8H2XE02"/>
<gene>
    <name evidence="2" type="ORF">RDB_LOCUS87054</name>
</gene>
<reference evidence="2" key="1">
    <citation type="submission" date="2021-01" db="EMBL/GenBank/DDBJ databases">
        <authorList>
            <person name="Kaushik A."/>
        </authorList>
    </citation>
    <scope>NUCLEOTIDE SEQUENCE</scope>
    <source>
        <strain evidence="2">AG1-1C</strain>
    </source>
</reference>
<evidence type="ECO:0000256" key="1">
    <source>
        <dbReference type="SAM" id="MobiDB-lite"/>
    </source>
</evidence>
<feature type="region of interest" description="Disordered" evidence="1">
    <location>
        <begin position="57"/>
        <end position="77"/>
    </location>
</feature>
<protein>
    <submittedName>
        <fullName evidence="2">Uncharacterized protein</fullName>
    </submittedName>
</protein>
<sequence length="288" mass="31202">MQDFAENLIKSPPKLADGKPIDSFGTFHYFHRTVTLKMSPSLGVHFGELEACANGESAAPISQDGPSATPPEEPSIEGDIYDDVEMLIPTKLTDLNAGQAPESVPPAGGPPLKLLESVSVVPSSSLKHQPEGPPRRVVILTSQPPTFKGTTFAGIGLARGEQTEEAKGESVQPRAELTSLKVSETQTCEHTDGLTGDPHRPPGVALWAFGYTEWSCDTNYEALVTIPPSNGPKGNRPEAPVPIRFASNQRGQQWERNPVPYVHVPPTWRAFDEEFVIDVKLFTWSTAV</sequence>
<evidence type="ECO:0000313" key="2">
    <source>
        <dbReference type="EMBL" id="CAE6421281.1"/>
    </source>
</evidence>
<accession>A0A8H2XE02</accession>
<proteinExistence type="predicted"/>
<evidence type="ECO:0000313" key="3">
    <source>
        <dbReference type="Proteomes" id="UP000663846"/>
    </source>
</evidence>